<dbReference type="CDD" id="cd00761">
    <property type="entry name" value="Glyco_tranf_GTA_type"/>
    <property type="match status" value="1"/>
</dbReference>
<dbReference type="Pfam" id="PF00535">
    <property type="entry name" value="Glycos_transf_2"/>
    <property type="match status" value="1"/>
</dbReference>
<gene>
    <name evidence="4" type="primary">epsH</name>
    <name evidence="4" type="ORF">Sp14A_21290</name>
</gene>
<name>A0A345VMR1_9STRE</name>
<dbReference type="Proteomes" id="UP000255411">
    <property type="component" value="Chromosome"/>
</dbReference>
<proteinExistence type="predicted"/>
<evidence type="ECO:0000313" key="5">
    <source>
        <dbReference type="Proteomes" id="UP000255411"/>
    </source>
</evidence>
<dbReference type="RefSeq" id="WP_115130945.1">
    <property type="nucleotide sequence ID" value="NZ_CP022601.1"/>
</dbReference>
<dbReference type="InterPro" id="IPR029044">
    <property type="entry name" value="Nucleotide-diphossugar_trans"/>
</dbReference>
<evidence type="ECO:0000256" key="2">
    <source>
        <dbReference type="ARBA" id="ARBA00022679"/>
    </source>
</evidence>
<organism evidence="4 5">
    <name type="scientific">Streptococcus pluranimalium</name>
    <dbReference type="NCBI Taxonomy" id="82348"/>
    <lineage>
        <taxon>Bacteria</taxon>
        <taxon>Bacillati</taxon>
        <taxon>Bacillota</taxon>
        <taxon>Bacilli</taxon>
        <taxon>Lactobacillales</taxon>
        <taxon>Streptococcaceae</taxon>
        <taxon>Streptococcus</taxon>
    </lineage>
</organism>
<dbReference type="GO" id="GO:0016757">
    <property type="term" value="F:glycosyltransferase activity"/>
    <property type="evidence" value="ECO:0007669"/>
    <property type="project" value="UniProtKB-KW"/>
</dbReference>
<dbReference type="EMBL" id="CP022601">
    <property type="protein sequence ID" value="AXJ14013.1"/>
    <property type="molecule type" value="Genomic_DNA"/>
</dbReference>
<dbReference type="SUPFAM" id="SSF53448">
    <property type="entry name" value="Nucleotide-diphospho-sugar transferases"/>
    <property type="match status" value="1"/>
</dbReference>
<feature type="domain" description="Glycosyltransferase 2-like" evidence="3">
    <location>
        <begin position="5"/>
        <end position="179"/>
    </location>
</feature>
<keyword evidence="1 4" id="KW-0328">Glycosyltransferase</keyword>
<dbReference type="EC" id="2.4.-.-" evidence="4"/>
<evidence type="ECO:0000313" key="4">
    <source>
        <dbReference type="EMBL" id="AXJ14013.1"/>
    </source>
</evidence>
<dbReference type="AlphaFoldDB" id="A0A345VMR1"/>
<reference evidence="4 5" key="1">
    <citation type="submission" date="2017-07" db="EMBL/GenBank/DDBJ databases">
        <title>Streptococcus pluranimalium as cause of bovine abortion.</title>
        <authorList>
            <person name="Rodriguez Campos S."/>
            <person name="Gobeli Brawand S."/>
            <person name="Brodard I."/>
            <person name="Rychener L."/>
            <person name="Perreten V."/>
        </authorList>
    </citation>
    <scope>NUCLEOTIDE SEQUENCE [LARGE SCALE GENOMIC DNA]</scope>
    <source>
        <strain evidence="4 5">14A0014</strain>
    </source>
</reference>
<evidence type="ECO:0000259" key="3">
    <source>
        <dbReference type="Pfam" id="PF00535"/>
    </source>
</evidence>
<protein>
    <submittedName>
        <fullName evidence="4">Glycosyltransferase EpsH</fullName>
        <ecNumber evidence="4">2.4.-.-</ecNumber>
    </submittedName>
</protein>
<sequence length="293" mass="33825">MEKISVIICVYNGEKHLAQAIESVLNQEYSHLEVILVNDGSKDGTGAICEQFKNQDKRVRVIHKPVNEGLGAGRNTGIAMATSDYIVFLDADDWIDSNHVSDLYDLMMRTDSDVAISNFTQYEESTGQYRLHINHQDYYEAVYSPQEWFAYQYGRAHNLSLCFTVPWSKMYKKSLFENILYPTDGFGEDDRTTWKTYLVADKIAYMHRSSLIYRINDSSMTQAADQATVFSTVPVMERLEVLGLLGFDLSSEISAFEWRGPLNRDSKLNHGDFKAYKDLKFRLDMMEKYRKKL</sequence>
<evidence type="ECO:0000256" key="1">
    <source>
        <dbReference type="ARBA" id="ARBA00022676"/>
    </source>
</evidence>
<dbReference type="Gene3D" id="3.90.550.10">
    <property type="entry name" value="Spore Coat Polysaccharide Biosynthesis Protein SpsA, Chain A"/>
    <property type="match status" value="1"/>
</dbReference>
<dbReference type="PANTHER" id="PTHR22916:SF51">
    <property type="entry name" value="GLYCOSYLTRANSFERASE EPSH-RELATED"/>
    <property type="match status" value="1"/>
</dbReference>
<dbReference type="PANTHER" id="PTHR22916">
    <property type="entry name" value="GLYCOSYLTRANSFERASE"/>
    <property type="match status" value="1"/>
</dbReference>
<keyword evidence="2 4" id="KW-0808">Transferase</keyword>
<dbReference type="InterPro" id="IPR001173">
    <property type="entry name" value="Glyco_trans_2-like"/>
</dbReference>
<accession>A0A345VMR1</accession>